<keyword evidence="8" id="KW-0521">NADP</keyword>
<evidence type="ECO:0000256" key="4">
    <source>
        <dbReference type="ARBA" id="ARBA00022692"/>
    </source>
</evidence>
<evidence type="ECO:0000256" key="1">
    <source>
        <dbReference type="ARBA" id="ARBA00004477"/>
    </source>
</evidence>
<evidence type="ECO:0000256" key="6">
    <source>
        <dbReference type="ARBA" id="ARBA00022824"/>
    </source>
</evidence>
<keyword evidence="5" id="KW-0221">Differentiation</keyword>
<comment type="caution">
    <text evidence="15">The sequence shown here is derived from an EMBL/GenBank/DDBJ whole genome shotgun (WGS) entry which is preliminary data.</text>
</comment>
<name>A0AAN5ICP2_9BILA</name>
<evidence type="ECO:0000313" key="15">
    <source>
        <dbReference type="EMBL" id="GMR59310.1"/>
    </source>
</evidence>
<evidence type="ECO:0000256" key="13">
    <source>
        <dbReference type="SAM" id="Phobius"/>
    </source>
</evidence>
<dbReference type="GO" id="GO:0005789">
    <property type="term" value="C:endoplasmic reticulum membrane"/>
    <property type="evidence" value="ECO:0007669"/>
    <property type="project" value="UniProtKB-SubCell"/>
</dbReference>
<feature type="non-terminal residue" evidence="15">
    <location>
        <position position="1"/>
    </location>
</feature>
<dbReference type="Pfam" id="PF02544">
    <property type="entry name" value="Steroid_dh"/>
    <property type="match status" value="1"/>
</dbReference>
<dbReference type="EMBL" id="BTRK01000006">
    <property type="protein sequence ID" value="GMR59310.1"/>
    <property type="molecule type" value="Genomic_DNA"/>
</dbReference>
<accession>A0AAN5ICP2</accession>
<dbReference type="GO" id="GO:0003865">
    <property type="term" value="F:3-oxo-5-alpha-steroid 4-dehydrogenase activity"/>
    <property type="evidence" value="ECO:0007669"/>
    <property type="project" value="TreeGrafter"/>
</dbReference>
<evidence type="ECO:0000256" key="12">
    <source>
        <dbReference type="ARBA" id="ARBA00023136"/>
    </source>
</evidence>
<protein>
    <recommendedName>
        <fullName evidence="14">3-oxo-5-alpha-steroid 4-dehydrogenase C-terminal domain-containing protein</fullName>
    </recommendedName>
</protein>
<evidence type="ECO:0000259" key="14">
    <source>
        <dbReference type="Pfam" id="PF02544"/>
    </source>
</evidence>
<feature type="transmembrane region" description="Helical" evidence="13">
    <location>
        <begin position="12"/>
        <end position="32"/>
    </location>
</feature>
<evidence type="ECO:0000256" key="9">
    <source>
        <dbReference type="ARBA" id="ARBA00022989"/>
    </source>
</evidence>
<dbReference type="GO" id="GO:0030154">
    <property type="term" value="P:cell differentiation"/>
    <property type="evidence" value="ECO:0007669"/>
    <property type="project" value="UniProtKB-KW"/>
</dbReference>
<proteinExistence type="inferred from homology"/>
<evidence type="ECO:0000256" key="5">
    <source>
        <dbReference type="ARBA" id="ARBA00022782"/>
    </source>
</evidence>
<evidence type="ECO:0000256" key="3">
    <source>
        <dbReference type="ARBA" id="ARBA00007742"/>
    </source>
</evidence>
<dbReference type="PROSITE" id="PS50244">
    <property type="entry name" value="S5A_REDUCTASE"/>
    <property type="match status" value="1"/>
</dbReference>
<comment type="similarity">
    <text evidence="3">Belongs to the steroid 5-alpha reductase family.</text>
</comment>
<organism evidence="15 16">
    <name type="scientific">Pristionchus mayeri</name>
    <dbReference type="NCBI Taxonomy" id="1317129"/>
    <lineage>
        <taxon>Eukaryota</taxon>
        <taxon>Metazoa</taxon>
        <taxon>Ecdysozoa</taxon>
        <taxon>Nematoda</taxon>
        <taxon>Chromadorea</taxon>
        <taxon>Rhabditida</taxon>
        <taxon>Rhabditina</taxon>
        <taxon>Diplogasteromorpha</taxon>
        <taxon>Diplogasteroidea</taxon>
        <taxon>Neodiplogasteridae</taxon>
        <taxon>Pristionchus</taxon>
    </lineage>
</organism>
<evidence type="ECO:0000256" key="10">
    <source>
        <dbReference type="ARBA" id="ARBA00023002"/>
    </source>
</evidence>
<dbReference type="InterPro" id="IPR039357">
    <property type="entry name" value="SRD5A/TECR"/>
</dbReference>
<keyword evidence="6" id="KW-0256">Endoplasmic reticulum</keyword>
<keyword evidence="16" id="KW-1185">Reference proteome</keyword>
<evidence type="ECO:0000256" key="7">
    <source>
        <dbReference type="ARBA" id="ARBA00022848"/>
    </source>
</evidence>
<evidence type="ECO:0000313" key="16">
    <source>
        <dbReference type="Proteomes" id="UP001328107"/>
    </source>
</evidence>
<reference evidence="16" key="1">
    <citation type="submission" date="2022-10" db="EMBL/GenBank/DDBJ databases">
        <title>Genome assembly of Pristionchus species.</title>
        <authorList>
            <person name="Yoshida K."/>
            <person name="Sommer R.J."/>
        </authorList>
    </citation>
    <scope>NUCLEOTIDE SEQUENCE [LARGE SCALE GENOMIC DNA]</scope>
    <source>
        <strain evidence="16">RS5460</strain>
    </source>
</reference>
<keyword evidence="12 13" id="KW-0472">Membrane</keyword>
<feature type="transmembrane region" description="Helical" evidence="13">
    <location>
        <begin position="143"/>
        <end position="160"/>
    </location>
</feature>
<evidence type="ECO:0000256" key="8">
    <source>
        <dbReference type="ARBA" id="ARBA00022857"/>
    </source>
</evidence>
<dbReference type="GO" id="GO:0006694">
    <property type="term" value="P:steroid biosynthetic process"/>
    <property type="evidence" value="ECO:0007669"/>
    <property type="project" value="TreeGrafter"/>
</dbReference>
<keyword evidence="9 13" id="KW-1133">Transmembrane helix</keyword>
<comment type="subcellular location">
    <subcellularLocation>
        <location evidence="1">Endoplasmic reticulum membrane</location>
        <topology evidence="1">Multi-pass membrane protein</topology>
    </subcellularLocation>
    <subcellularLocation>
        <location evidence="2">Microsome membrane</location>
    </subcellularLocation>
</comment>
<dbReference type="PANTHER" id="PTHR10556">
    <property type="entry name" value="3-OXO-5-ALPHA-STEROID 4-DEHYDROGENASE"/>
    <property type="match status" value="1"/>
</dbReference>
<dbReference type="InterPro" id="IPR001104">
    <property type="entry name" value="3-oxo-5_a-steroid_4-DH_C"/>
</dbReference>
<gene>
    <name evidence="15" type="ORF">PMAYCL1PPCAC_29505</name>
</gene>
<keyword evidence="7" id="KW-0492">Microsome</keyword>
<dbReference type="PANTHER" id="PTHR10556:SF57">
    <property type="entry name" value="3-OXO-5-ALPHA-STEROID 4-DEHYDROGENASE 1"/>
    <property type="match status" value="1"/>
</dbReference>
<keyword evidence="4 13" id="KW-0812">Transmembrane</keyword>
<evidence type="ECO:0000256" key="11">
    <source>
        <dbReference type="ARBA" id="ARBA00023098"/>
    </source>
</evidence>
<dbReference type="AlphaFoldDB" id="A0AAN5ICP2"/>
<evidence type="ECO:0000256" key="2">
    <source>
        <dbReference type="ARBA" id="ARBA00004524"/>
    </source>
</evidence>
<keyword evidence="10" id="KW-0560">Oxidoreductase</keyword>
<dbReference type="Proteomes" id="UP001328107">
    <property type="component" value="Unassembled WGS sequence"/>
</dbReference>
<feature type="domain" description="3-oxo-5-alpha-steroid 4-dehydrogenase C-terminal" evidence="14">
    <location>
        <begin position="105"/>
        <end position="211"/>
    </location>
</feature>
<feature type="transmembrane region" description="Helical" evidence="13">
    <location>
        <begin position="110"/>
        <end position="131"/>
    </location>
</feature>
<keyword evidence="11" id="KW-0443">Lipid metabolism</keyword>
<sequence length="280" mass="31814">IQMVFWMDEDFFLLLSWIMIVSGVITMIALLYGMKASYGRYASSDARSVAARWGWLIQEAPSFLLPVSAFWEAPNLGCKIIILLMVIHYANRTFIFPLQLKNPKPTPLSIVASAFVFCTWNGYLQGFYHAWYYSFESGHFKNPITIIGFVLFFGGMAINLQSDDILRNLRKDGETEYKIPRGGMFEYVSGANFFGEIMEWFGYFLVARSSPSPPSIITLPLDLYLQLPFLSSLSPTLARGLFSTTNGTRRSSTTILTTERPSSLSYSKYFHIFFAVLCIL</sequence>